<evidence type="ECO:0000313" key="4">
    <source>
        <dbReference type="EMBL" id="MBB3126094.1"/>
    </source>
</evidence>
<dbReference type="AlphaFoldDB" id="A0A839THI1"/>
<dbReference type="PANTHER" id="PTHR43420">
    <property type="entry name" value="ACETYLTRANSFERASE"/>
    <property type="match status" value="1"/>
</dbReference>
<dbReference type="RefSeq" id="WP_183578681.1">
    <property type="nucleotide sequence ID" value="NZ_JACHXJ010000001.1"/>
</dbReference>
<dbReference type="Proteomes" id="UP000517523">
    <property type="component" value="Unassembled WGS sequence"/>
</dbReference>
<sequence length="187" mass="20776">MTIRLAKREDAHLAARLLYDALHDVAHQLTGEDSEEAVLFALEAYFAAEEGRLSYKQTLVSELDARPVGLVVAYGGDRAVELDRPILARLRSMKQDPDLQLDKEADVDEFYIDTLSVSPEYGGQGIGTSLIRAAEERASAYGYAKIAMAVVTDNTKAHSLYLKLGYQTDKNIMINGHVYYHMVKHLG</sequence>
<dbReference type="CDD" id="cd04301">
    <property type="entry name" value="NAT_SF"/>
    <property type="match status" value="1"/>
</dbReference>
<dbReference type="GO" id="GO:0005840">
    <property type="term" value="C:ribosome"/>
    <property type="evidence" value="ECO:0007669"/>
    <property type="project" value="UniProtKB-KW"/>
</dbReference>
<dbReference type="GO" id="GO:0016747">
    <property type="term" value="F:acyltransferase activity, transferring groups other than amino-acyl groups"/>
    <property type="evidence" value="ECO:0007669"/>
    <property type="project" value="InterPro"/>
</dbReference>
<keyword evidence="1" id="KW-0808">Transferase</keyword>
<proteinExistence type="predicted"/>
<accession>A0A839THI1</accession>
<dbReference type="InterPro" id="IPR016181">
    <property type="entry name" value="Acyl_CoA_acyltransferase"/>
</dbReference>
<comment type="caution">
    <text evidence="4">The sequence shown here is derived from an EMBL/GenBank/DDBJ whole genome shotgun (WGS) entry which is preliminary data.</text>
</comment>
<protein>
    <submittedName>
        <fullName evidence="4">Ribosomal protein S18 acetylase RimI-like enzyme</fullName>
    </submittedName>
</protein>
<evidence type="ECO:0000256" key="2">
    <source>
        <dbReference type="ARBA" id="ARBA00023315"/>
    </source>
</evidence>
<keyword evidence="4" id="KW-0687">Ribonucleoprotein</keyword>
<evidence type="ECO:0000313" key="5">
    <source>
        <dbReference type="Proteomes" id="UP000517523"/>
    </source>
</evidence>
<dbReference type="PROSITE" id="PS51186">
    <property type="entry name" value="GNAT"/>
    <property type="match status" value="1"/>
</dbReference>
<keyword evidence="4" id="KW-0689">Ribosomal protein</keyword>
<name>A0A839THI1_9BACL</name>
<dbReference type="InterPro" id="IPR000182">
    <property type="entry name" value="GNAT_dom"/>
</dbReference>
<dbReference type="SUPFAM" id="SSF55729">
    <property type="entry name" value="Acyl-CoA N-acyltransferases (Nat)"/>
    <property type="match status" value="1"/>
</dbReference>
<evidence type="ECO:0000256" key="1">
    <source>
        <dbReference type="ARBA" id="ARBA00022679"/>
    </source>
</evidence>
<dbReference type="Gene3D" id="3.40.630.30">
    <property type="match status" value="1"/>
</dbReference>
<dbReference type="EMBL" id="JACHXJ010000001">
    <property type="protein sequence ID" value="MBB3126094.1"/>
    <property type="molecule type" value="Genomic_DNA"/>
</dbReference>
<dbReference type="PANTHER" id="PTHR43420:SF52">
    <property type="entry name" value="N-ACETYLTRANSFERASE YODP"/>
    <property type="match status" value="1"/>
</dbReference>
<dbReference type="Pfam" id="PF00583">
    <property type="entry name" value="Acetyltransf_1"/>
    <property type="match status" value="1"/>
</dbReference>
<organism evidence="4 5">
    <name type="scientific">Paenibacillus rhizosphaerae</name>
    <dbReference type="NCBI Taxonomy" id="297318"/>
    <lineage>
        <taxon>Bacteria</taxon>
        <taxon>Bacillati</taxon>
        <taxon>Bacillota</taxon>
        <taxon>Bacilli</taxon>
        <taxon>Bacillales</taxon>
        <taxon>Paenibacillaceae</taxon>
        <taxon>Paenibacillus</taxon>
    </lineage>
</organism>
<gene>
    <name evidence="4" type="ORF">FHS19_000748</name>
</gene>
<feature type="domain" description="N-acetyltransferase" evidence="3">
    <location>
        <begin position="1"/>
        <end position="187"/>
    </location>
</feature>
<reference evidence="4 5" key="1">
    <citation type="submission" date="2020-08" db="EMBL/GenBank/DDBJ databases">
        <title>Genomic Encyclopedia of Type Strains, Phase III (KMG-III): the genomes of soil and plant-associated and newly described type strains.</title>
        <authorList>
            <person name="Whitman W."/>
        </authorList>
    </citation>
    <scope>NUCLEOTIDE SEQUENCE [LARGE SCALE GENOMIC DNA]</scope>
    <source>
        <strain evidence="4 5">CECT 5831</strain>
    </source>
</reference>
<dbReference type="InterPro" id="IPR050680">
    <property type="entry name" value="YpeA/RimI_acetyltransf"/>
</dbReference>
<evidence type="ECO:0000259" key="3">
    <source>
        <dbReference type="PROSITE" id="PS51186"/>
    </source>
</evidence>
<keyword evidence="2" id="KW-0012">Acyltransferase</keyword>